<dbReference type="AlphaFoldDB" id="A0ABD2PYB5"/>
<sequence length="291" mass="30281">NEVNSKPPSGPAQNASQVANAAVGHVSIGFGLCNPQNAAANPITLSGMLNPYANSQGNSNTAMSNNDYAAALTEIAQSDGGVLARAFRQAGFAALLNEMCGLPAQLASGKAGKAAIACAQQIQNHDEADVTQDSTSLLLSIAKSAGAASASGTLSEVPLDRCTLNQVLWLHIVTSVAKGGGFRGNIWGGTRILDDPVLGLVRTRPLLVQKLLTRVICRGYSQSIRVSVAPPKASRSCSLNPYALTVASDLVGSEKERTSIEARIDRLNRKLQLPSSTLAPLACIIAQLDRI</sequence>
<protein>
    <submittedName>
        <fullName evidence="1">Uncharacterized protein</fullName>
    </submittedName>
</protein>
<proteinExistence type="predicted"/>
<evidence type="ECO:0000313" key="2">
    <source>
        <dbReference type="Proteomes" id="UP001626550"/>
    </source>
</evidence>
<evidence type="ECO:0000313" key="1">
    <source>
        <dbReference type="EMBL" id="KAL3311802.1"/>
    </source>
</evidence>
<feature type="non-terminal residue" evidence="1">
    <location>
        <position position="1"/>
    </location>
</feature>
<name>A0ABD2PYB5_9PLAT</name>
<keyword evidence="2" id="KW-1185">Reference proteome</keyword>
<dbReference type="EMBL" id="JBJKFK010002007">
    <property type="protein sequence ID" value="KAL3311802.1"/>
    <property type="molecule type" value="Genomic_DNA"/>
</dbReference>
<dbReference type="Proteomes" id="UP001626550">
    <property type="component" value="Unassembled WGS sequence"/>
</dbReference>
<organism evidence="1 2">
    <name type="scientific">Cichlidogyrus casuarinus</name>
    <dbReference type="NCBI Taxonomy" id="1844966"/>
    <lineage>
        <taxon>Eukaryota</taxon>
        <taxon>Metazoa</taxon>
        <taxon>Spiralia</taxon>
        <taxon>Lophotrochozoa</taxon>
        <taxon>Platyhelminthes</taxon>
        <taxon>Monogenea</taxon>
        <taxon>Monopisthocotylea</taxon>
        <taxon>Dactylogyridea</taxon>
        <taxon>Ancyrocephalidae</taxon>
        <taxon>Cichlidogyrus</taxon>
    </lineage>
</organism>
<reference evidence="1 2" key="1">
    <citation type="submission" date="2024-11" db="EMBL/GenBank/DDBJ databases">
        <title>Adaptive evolution of stress response genes in parasites aligns with host niche diversity.</title>
        <authorList>
            <person name="Hahn C."/>
            <person name="Resl P."/>
        </authorList>
    </citation>
    <scope>NUCLEOTIDE SEQUENCE [LARGE SCALE GENOMIC DNA]</scope>
    <source>
        <strain evidence="1">EGGRZ-B1_66</strain>
        <tissue evidence="1">Body</tissue>
    </source>
</reference>
<comment type="caution">
    <text evidence="1">The sequence shown here is derived from an EMBL/GenBank/DDBJ whole genome shotgun (WGS) entry which is preliminary data.</text>
</comment>
<accession>A0ABD2PYB5</accession>
<gene>
    <name evidence="1" type="ORF">Ciccas_009608</name>
</gene>